<evidence type="ECO:0000256" key="6">
    <source>
        <dbReference type="ARBA" id="ARBA00022989"/>
    </source>
</evidence>
<organism evidence="9 10">
    <name type="scientific">Mangrovibacillus cuniculi</name>
    <dbReference type="NCBI Taxonomy" id="2593652"/>
    <lineage>
        <taxon>Bacteria</taxon>
        <taxon>Bacillati</taxon>
        <taxon>Bacillota</taxon>
        <taxon>Bacilli</taxon>
        <taxon>Bacillales</taxon>
        <taxon>Bacillaceae</taxon>
        <taxon>Mangrovibacillus</taxon>
    </lineage>
</organism>
<evidence type="ECO:0000313" key="9">
    <source>
        <dbReference type="EMBL" id="QPC47418.1"/>
    </source>
</evidence>
<dbReference type="CDD" id="cd06550">
    <property type="entry name" value="TM_ABC_iron-siderophores_like"/>
    <property type="match status" value="1"/>
</dbReference>
<reference evidence="9 10" key="1">
    <citation type="submission" date="2019-07" db="EMBL/GenBank/DDBJ databases">
        <title>Genome sequence of 2 isolates from Red Sea Mangroves.</title>
        <authorList>
            <person name="Sefrji F."/>
            <person name="Michoud G."/>
            <person name="Merlino G."/>
            <person name="Daffonchio D."/>
        </authorList>
    </citation>
    <scope>NUCLEOTIDE SEQUENCE [LARGE SCALE GENOMIC DNA]</scope>
    <source>
        <strain evidence="9 10">R1DC41</strain>
    </source>
</reference>
<dbReference type="KEGG" id="mcui:G8O30_10890"/>
<dbReference type="FunFam" id="1.10.3470.10:FF:000001">
    <property type="entry name" value="Vitamin B12 ABC transporter permease BtuC"/>
    <property type="match status" value="1"/>
</dbReference>
<dbReference type="PANTHER" id="PTHR30472:SF65">
    <property type="entry name" value="SIDEROPHORE TRANSPORT SYSTEM PERMEASE PROTEIN YFIZ-RELATED"/>
    <property type="match status" value="1"/>
</dbReference>
<keyword evidence="10" id="KW-1185">Reference proteome</keyword>
<dbReference type="InterPro" id="IPR000522">
    <property type="entry name" value="ABC_transptr_permease_BtuC"/>
</dbReference>
<dbReference type="InterPro" id="IPR037294">
    <property type="entry name" value="ABC_BtuC-like"/>
</dbReference>
<name>A0A7S8CCG5_9BACI</name>
<feature type="transmembrane region" description="Helical" evidence="8">
    <location>
        <begin position="93"/>
        <end position="112"/>
    </location>
</feature>
<keyword evidence="3" id="KW-0813">Transport</keyword>
<feature type="transmembrane region" description="Helical" evidence="8">
    <location>
        <begin position="119"/>
        <end position="138"/>
    </location>
</feature>
<comment type="similarity">
    <text evidence="2">Belongs to the binding-protein-dependent transport system permease family. FecCD subfamily.</text>
</comment>
<dbReference type="Gene3D" id="1.10.3470.10">
    <property type="entry name" value="ABC transporter involved in vitamin B12 uptake, BtuC"/>
    <property type="match status" value="1"/>
</dbReference>
<keyword evidence="6 8" id="KW-1133">Transmembrane helix</keyword>
<keyword evidence="7 8" id="KW-0472">Membrane</keyword>
<dbReference type="GO" id="GO:0033214">
    <property type="term" value="P:siderophore-iron import into cell"/>
    <property type="evidence" value="ECO:0007669"/>
    <property type="project" value="TreeGrafter"/>
</dbReference>
<sequence>MMSSHIRLWLLFSISIVMLFLLFLGSVVLGYQSITILDVYQSFTNFTNSTEHLVIQSVRIPRAVIALFVGAALAVSGVLMQTLTKNPLSAPEILGVNAGAGLGVVLAVSVFSFTSLQTFVWFAFLGAAIAMMTVFGLGALDGKGLTPMQLVLAGAAMSALFGSMTQGLLVLNESALEQVLFWLAGSVSGRSLDLLWAVLPYMIVGFGIMLFLASSFNVLAMGDDVATGLGLKTTFMKVMIGLIVILLAGGAVSVAGPIGFIGIVIPNMVRKLVGTDHRVVLPFSAILGANLLLLSDIVSRYVIMPQEIPVGVMTALIGTPVFIYIARKGVRSS</sequence>
<evidence type="ECO:0000256" key="3">
    <source>
        <dbReference type="ARBA" id="ARBA00022448"/>
    </source>
</evidence>
<keyword evidence="5 8" id="KW-0812">Transmembrane</keyword>
<dbReference type="SUPFAM" id="SSF81345">
    <property type="entry name" value="ABC transporter involved in vitamin B12 uptake, BtuC"/>
    <property type="match status" value="1"/>
</dbReference>
<dbReference type="AlphaFoldDB" id="A0A7S8CCG5"/>
<gene>
    <name evidence="9" type="ORF">G8O30_10890</name>
</gene>
<evidence type="ECO:0000256" key="7">
    <source>
        <dbReference type="ARBA" id="ARBA00023136"/>
    </source>
</evidence>
<feature type="transmembrane region" description="Helical" evidence="8">
    <location>
        <begin position="192"/>
        <end position="219"/>
    </location>
</feature>
<evidence type="ECO:0000313" key="10">
    <source>
        <dbReference type="Proteomes" id="UP000593626"/>
    </source>
</evidence>
<dbReference type="Pfam" id="PF01032">
    <property type="entry name" value="FecCD"/>
    <property type="match status" value="1"/>
</dbReference>
<evidence type="ECO:0000256" key="8">
    <source>
        <dbReference type="SAM" id="Phobius"/>
    </source>
</evidence>
<dbReference type="GO" id="GO:0022857">
    <property type="term" value="F:transmembrane transporter activity"/>
    <property type="evidence" value="ECO:0007669"/>
    <property type="project" value="InterPro"/>
</dbReference>
<dbReference type="PANTHER" id="PTHR30472">
    <property type="entry name" value="FERRIC ENTEROBACTIN TRANSPORT SYSTEM PERMEASE PROTEIN"/>
    <property type="match status" value="1"/>
</dbReference>
<proteinExistence type="inferred from homology"/>
<feature type="transmembrane region" description="Helical" evidence="8">
    <location>
        <begin position="150"/>
        <end position="171"/>
    </location>
</feature>
<dbReference type="Proteomes" id="UP000593626">
    <property type="component" value="Chromosome"/>
</dbReference>
<protein>
    <submittedName>
        <fullName evidence="9">Iron ABC transporter permease</fullName>
    </submittedName>
</protein>
<evidence type="ECO:0000256" key="5">
    <source>
        <dbReference type="ARBA" id="ARBA00022692"/>
    </source>
</evidence>
<accession>A0A7S8CCG5</accession>
<feature type="transmembrane region" description="Helical" evidence="8">
    <location>
        <begin position="63"/>
        <end position="81"/>
    </location>
</feature>
<dbReference type="RefSeq" id="WP_239672088.1">
    <property type="nucleotide sequence ID" value="NZ_CP049742.1"/>
</dbReference>
<feature type="transmembrane region" description="Helical" evidence="8">
    <location>
        <begin position="308"/>
        <end position="326"/>
    </location>
</feature>
<keyword evidence="4" id="KW-1003">Cell membrane</keyword>
<dbReference type="GO" id="GO:0005886">
    <property type="term" value="C:plasma membrane"/>
    <property type="evidence" value="ECO:0007669"/>
    <property type="project" value="UniProtKB-SubCell"/>
</dbReference>
<feature type="transmembrane region" description="Helical" evidence="8">
    <location>
        <begin position="6"/>
        <end position="31"/>
    </location>
</feature>
<evidence type="ECO:0000256" key="2">
    <source>
        <dbReference type="ARBA" id="ARBA00007935"/>
    </source>
</evidence>
<feature type="transmembrane region" description="Helical" evidence="8">
    <location>
        <begin position="239"/>
        <end position="267"/>
    </location>
</feature>
<evidence type="ECO:0000256" key="1">
    <source>
        <dbReference type="ARBA" id="ARBA00004651"/>
    </source>
</evidence>
<comment type="subcellular location">
    <subcellularLocation>
        <location evidence="1">Cell membrane</location>
        <topology evidence="1">Multi-pass membrane protein</topology>
    </subcellularLocation>
</comment>
<dbReference type="EMBL" id="CP049742">
    <property type="protein sequence ID" value="QPC47418.1"/>
    <property type="molecule type" value="Genomic_DNA"/>
</dbReference>
<feature type="transmembrane region" description="Helical" evidence="8">
    <location>
        <begin position="279"/>
        <end position="302"/>
    </location>
</feature>
<evidence type="ECO:0000256" key="4">
    <source>
        <dbReference type="ARBA" id="ARBA00022475"/>
    </source>
</evidence>